<feature type="non-terminal residue" evidence="16">
    <location>
        <position position="1"/>
    </location>
</feature>
<reference evidence="16 17" key="1">
    <citation type="submission" date="2017-04" db="EMBL/GenBank/DDBJ databases">
        <title>Accumulation and expression of multiple antibiotic resistance genes in Arcobacter cryaerophilus that thrives in sewage.</title>
        <authorList>
            <person name="Millar J.A."/>
            <person name="Raghavan R."/>
        </authorList>
    </citation>
    <scope>NUCLEOTIDE SEQUENCE [LARGE SCALE GENOMIC DNA]</scope>
    <source>
        <strain evidence="16 17">AZT-1</strain>
    </source>
</reference>
<evidence type="ECO:0000256" key="5">
    <source>
        <dbReference type="ARBA" id="ARBA00022555"/>
    </source>
</evidence>
<dbReference type="FunFam" id="3.30.54.20:FF:000001">
    <property type="entry name" value="Alanine--tRNA ligase"/>
    <property type="match status" value="1"/>
</dbReference>
<keyword evidence="6 16" id="KW-0436">Ligase</keyword>
<evidence type="ECO:0000256" key="12">
    <source>
        <dbReference type="ARBA" id="ARBA00022917"/>
    </source>
</evidence>
<evidence type="ECO:0000256" key="9">
    <source>
        <dbReference type="ARBA" id="ARBA00022833"/>
    </source>
</evidence>
<evidence type="ECO:0000256" key="3">
    <source>
        <dbReference type="ARBA" id="ARBA00013168"/>
    </source>
</evidence>
<name>A0A1V9V8U2_9BACT</name>
<dbReference type="GO" id="GO:0002161">
    <property type="term" value="F:aminoacyl-tRNA deacylase activity"/>
    <property type="evidence" value="ECO:0007669"/>
    <property type="project" value="TreeGrafter"/>
</dbReference>
<comment type="cofactor">
    <cofactor evidence="1">
        <name>Zn(2+)</name>
        <dbReference type="ChEBI" id="CHEBI:29105"/>
    </cofactor>
</comment>
<dbReference type="SUPFAM" id="SSF55186">
    <property type="entry name" value="ThrRS/AlaRS common domain"/>
    <property type="match status" value="1"/>
</dbReference>
<dbReference type="Pfam" id="PF07973">
    <property type="entry name" value="tRNA_SAD"/>
    <property type="match status" value="1"/>
</dbReference>
<proteinExistence type="inferred from homology"/>
<keyword evidence="8" id="KW-0547">Nucleotide-binding</keyword>
<protein>
    <recommendedName>
        <fullName evidence="4">Alanine--tRNA ligase</fullName>
        <ecNumber evidence="3">6.1.1.7</ecNumber>
    </recommendedName>
    <alternativeName>
        <fullName evidence="14">Alanyl-tRNA synthetase</fullName>
    </alternativeName>
</protein>
<feature type="domain" description="Alanyl-transfer RNA synthetases family profile" evidence="15">
    <location>
        <begin position="1"/>
        <end position="172"/>
    </location>
</feature>
<evidence type="ECO:0000256" key="8">
    <source>
        <dbReference type="ARBA" id="ARBA00022741"/>
    </source>
</evidence>
<dbReference type="PANTHER" id="PTHR11777:SF9">
    <property type="entry name" value="ALANINE--TRNA LIGASE, CYTOPLASMIC"/>
    <property type="match status" value="1"/>
</dbReference>
<keyword evidence="13" id="KW-0030">Aminoacyl-tRNA synthetase</keyword>
<dbReference type="Gene3D" id="3.30.54.20">
    <property type="match status" value="1"/>
</dbReference>
<evidence type="ECO:0000256" key="11">
    <source>
        <dbReference type="ARBA" id="ARBA00022884"/>
    </source>
</evidence>
<evidence type="ECO:0000313" key="16">
    <source>
        <dbReference type="EMBL" id="OQR40530.1"/>
    </source>
</evidence>
<evidence type="ECO:0000256" key="14">
    <source>
        <dbReference type="ARBA" id="ARBA00032577"/>
    </source>
</evidence>
<evidence type="ECO:0000259" key="15">
    <source>
        <dbReference type="PROSITE" id="PS50860"/>
    </source>
</evidence>
<evidence type="ECO:0000313" key="17">
    <source>
        <dbReference type="Proteomes" id="UP000192599"/>
    </source>
</evidence>
<dbReference type="GO" id="GO:0004813">
    <property type="term" value="F:alanine-tRNA ligase activity"/>
    <property type="evidence" value="ECO:0007669"/>
    <property type="project" value="UniProtKB-EC"/>
</dbReference>
<dbReference type="PANTHER" id="PTHR11777">
    <property type="entry name" value="ALANYL-TRNA SYNTHETASE"/>
    <property type="match status" value="1"/>
</dbReference>
<evidence type="ECO:0000256" key="7">
    <source>
        <dbReference type="ARBA" id="ARBA00022723"/>
    </source>
</evidence>
<dbReference type="InterPro" id="IPR050058">
    <property type="entry name" value="Ala-tRNA_ligase"/>
</dbReference>
<keyword evidence="9" id="KW-0862">Zinc</keyword>
<sequence>KVANSTLTQGETVDAVVVNRYEIAKHHSATHLLQSALKMVLGETVSQAGSLNDSSRLRFDFTYPKAMTTEQIEEVEDLVNTMIARGIAGNVEELPIEEAKNKGAIAMFGEKYGDVVRVVSFSDVSVEFCGGTHVRNSADIGSFYIVKESGVSAGVRRIEAVCGAAAIKYTKDIISKMNEIQAEVKNNDVIAGIKKLKEQIKDLKKEV</sequence>
<dbReference type="AlphaFoldDB" id="A0A1V9V8U2"/>
<dbReference type="GO" id="GO:0045892">
    <property type="term" value="P:negative regulation of DNA-templated transcription"/>
    <property type="evidence" value="ECO:0007669"/>
    <property type="project" value="TreeGrafter"/>
</dbReference>
<keyword evidence="7" id="KW-0479">Metal-binding</keyword>
<comment type="caution">
    <text evidence="16">The sequence shown here is derived from an EMBL/GenBank/DDBJ whole genome shotgun (WGS) entry which is preliminary data.</text>
</comment>
<dbReference type="Gene3D" id="3.30.980.10">
    <property type="entry name" value="Threonyl-trna Synthetase, Chain A, domain 2"/>
    <property type="match status" value="1"/>
</dbReference>
<evidence type="ECO:0000256" key="6">
    <source>
        <dbReference type="ARBA" id="ARBA00022598"/>
    </source>
</evidence>
<organism evidence="16 17">
    <name type="scientific">Aliarcobacter cryaerophilus</name>
    <dbReference type="NCBI Taxonomy" id="28198"/>
    <lineage>
        <taxon>Bacteria</taxon>
        <taxon>Pseudomonadati</taxon>
        <taxon>Campylobacterota</taxon>
        <taxon>Epsilonproteobacteria</taxon>
        <taxon>Campylobacterales</taxon>
        <taxon>Arcobacteraceae</taxon>
        <taxon>Aliarcobacter</taxon>
    </lineage>
</organism>
<dbReference type="GO" id="GO:0000049">
    <property type="term" value="F:tRNA binding"/>
    <property type="evidence" value="ECO:0007669"/>
    <property type="project" value="UniProtKB-KW"/>
</dbReference>
<dbReference type="EC" id="6.1.1.7" evidence="3"/>
<feature type="non-terminal residue" evidence="16">
    <location>
        <position position="207"/>
    </location>
</feature>
<dbReference type="InterPro" id="IPR012947">
    <property type="entry name" value="tRNA_SAD"/>
</dbReference>
<dbReference type="SMART" id="SM00863">
    <property type="entry name" value="tRNA_SAD"/>
    <property type="match status" value="1"/>
</dbReference>
<evidence type="ECO:0000256" key="4">
    <source>
        <dbReference type="ARBA" id="ARBA00017959"/>
    </source>
</evidence>
<dbReference type="PROSITE" id="PS50860">
    <property type="entry name" value="AA_TRNA_LIGASE_II_ALA"/>
    <property type="match status" value="1"/>
</dbReference>
<evidence type="ECO:0000256" key="13">
    <source>
        <dbReference type="ARBA" id="ARBA00023146"/>
    </source>
</evidence>
<keyword evidence="11" id="KW-0694">RNA-binding</keyword>
<dbReference type="Proteomes" id="UP000192599">
    <property type="component" value="Unassembled WGS sequence"/>
</dbReference>
<dbReference type="GO" id="GO:0005524">
    <property type="term" value="F:ATP binding"/>
    <property type="evidence" value="ECO:0007669"/>
    <property type="project" value="UniProtKB-KW"/>
</dbReference>
<accession>A0A1V9V8U2</accession>
<dbReference type="EMBL" id="LNTC01000382">
    <property type="protein sequence ID" value="OQR40530.1"/>
    <property type="molecule type" value="Genomic_DNA"/>
</dbReference>
<dbReference type="GO" id="GO:0006419">
    <property type="term" value="P:alanyl-tRNA aminoacylation"/>
    <property type="evidence" value="ECO:0007669"/>
    <property type="project" value="InterPro"/>
</dbReference>
<dbReference type="InterPro" id="IPR018163">
    <property type="entry name" value="Thr/Ala-tRNA-synth_IIc_edit"/>
</dbReference>
<comment type="similarity">
    <text evidence="2">Belongs to the class-II aminoacyl-tRNA synthetase family.</text>
</comment>
<evidence type="ECO:0000256" key="1">
    <source>
        <dbReference type="ARBA" id="ARBA00001947"/>
    </source>
</evidence>
<evidence type="ECO:0000256" key="2">
    <source>
        <dbReference type="ARBA" id="ARBA00008226"/>
    </source>
</evidence>
<keyword evidence="5" id="KW-0820">tRNA-binding</keyword>
<dbReference type="InterPro" id="IPR018165">
    <property type="entry name" value="Ala-tRNA-synth_IIc_core"/>
</dbReference>
<gene>
    <name evidence="16" type="ORF">AS859_11210</name>
</gene>
<dbReference type="GO" id="GO:0046872">
    <property type="term" value="F:metal ion binding"/>
    <property type="evidence" value="ECO:0007669"/>
    <property type="project" value="UniProtKB-KW"/>
</dbReference>
<dbReference type="GO" id="GO:0005829">
    <property type="term" value="C:cytosol"/>
    <property type="evidence" value="ECO:0007669"/>
    <property type="project" value="TreeGrafter"/>
</dbReference>
<keyword evidence="12" id="KW-0648">Protein biosynthesis</keyword>
<evidence type="ECO:0000256" key="10">
    <source>
        <dbReference type="ARBA" id="ARBA00022840"/>
    </source>
</evidence>
<keyword evidence="10" id="KW-0067">ATP-binding</keyword>
<dbReference type="FunFam" id="3.30.980.10:FF:000004">
    <property type="entry name" value="Alanine--tRNA ligase, cytoplasmic"/>
    <property type="match status" value="1"/>
</dbReference>